<evidence type="ECO:0000313" key="2">
    <source>
        <dbReference type="Proteomes" id="UP001497457"/>
    </source>
</evidence>
<sequence length="208" mass="24072">MPSVDHSRSLEIILEKHLYQVSTFSKMRMFKAPELLKKAVTVFKSKTDSLRTKLLVMAPLRRKMEMVRAISHRIHALVSSDREKQARLEYGDKTLVLLKVATGVQEPSDRGHDGVIDLSEVAMFEEDGHGYPDWTHSMFNDDNYINDDDGDEGHDDHGVHDVFDKPSVIDVIRSNREVEGLEFNMDDDIDQACDMFIRRFRTRMNRSF</sequence>
<gene>
    <name evidence="1" type="ORF">URODEC1_LOCUS109210</name>
</gene>
<accession>A0ABC9FVC2</accession>
<dbReference type="PANTHER" id="PTHR33450">
    <property type="entry name" value="EMB|CAB67623.1-RELATED"/>
    <property type="match status" value="1"/>
</dbReference>
<dbReference type="PANTHER" id="PTHR33450:SF6">
    <property type="entry name" value="OS09G0511200 PROTEIN"/>
    <property type="match status" value="1"/>
</dbReference>
<evidence type="ECO:0000313" key="1">
    <source>
        <dbReference type="EMBL" id="CAL5082296.1"/>
    </source>
</evidence>
<dbReference type="Proteomes" id="UP001497457">
    <property type="component" value="Chromosome 7b"/>
</dbReference>
<protein>
    <submittedName>
        <fullName evidence="1">Uncharacterized protein</fullName>
    </submittedName>
</protein>
<organism evidence="1 2">
    <name type="scientific">Urochloa decumbens</name>
    <dbReference type="NCBI Taxonomy" id="240449"/>
    <lineage>
        <taxon>Eukaryota</taxon>
        <taxon>Viridiplantae</taxon>
        <taxon>Streptophyta</taxon>
        <taxon>Embryophyta</taxon>
        <taxon>Tracheophyta</taxon>
        <taxon>Spermatophyta</taxon>
        <taxon>Magnoliopsida</taxon>
        <taxon>Liliopsida</taxon>
        <taxon>Poales</taxon>
        <taxon>Poaceae</taxon>
        <taxon>PACMAD clade</taxon>
        <taxon>Panicoideae</taxon>
        <taxon>Panicodae</taxon>
        <taxon>Paniceae</taxon>
        <taxon>Melinidinae</taxon>
        <taxon>Urochloa</taxon>
    </lineage>
</organism>
<reference evidence="1 2" key="2">
    <citation type="submission" date="2024-10" db="EMBL/GenBank/DDBJ databases">
        <authorList>
            <person name="Ryan C."/>
        </authorList>
    </citation>
    <scope>NUCLEOTIDE SEQUENCE [LARGE SCALE GENOMIC DNA]</scope>
</reference>
<reference evidence="2" key="1">
    <citation type="submission" date="2024-06" db="EMBL/GenBank/DDBJ databases">
        <authorList>
            <person name="Ryan C."/>
        </authorList>
    </citation>
    <scope>NUCLEOTIDE SEQUENCE [LARGE SCALE GENOMIC DNA]</scope>
</reference>
<dbReference type="EMBL" id="OZ075117">
    <property type="protein sequence ID" value="CAL5082296.1"/>
    <property type="molecule type" value="Genomic_DNA"/>
</dbReference>
<keyword evidence="2" id="KW-1185">Reference proteome</keyword>
<dbReference type="AlphaFoldDB" id="A0ABC9FVC2"/>
<proteinExistence type="predicted"/>
<name>A0ABC9FVC2_9POAL</name>